<proteinExistence type="predicted"/>
<reference evidence="2 3" key="1">
    <citation type="submission" date="2015-01" db="EMBL/GenBank/DDBJ databases">
        <title>Genome of allotetraploid Gossypium barbadense reveals genomic plasticity and fiber elongation in cotton evolution.</title>
        <authorList>
            <person name="Chen X."/>
            <person name="Liu X."/>
            <person name="Zhao B."/>
            <person name="Zheng H."/>
            <person name="Hu Y."/>
            <person name="Lu G."/>
            <person name="Yang C."/>
            <person name="Chen J."/>
            <person name="Shan C."/>
            <person name="Zhang L."/>
            <person name="Zhou Y."/>
            <person name="Wang L."/>
            <person name="Guo W."/>
            <person name="Bai Y."/>
            <person name="Ruan J."/>
            <person name="Shangguan X."/>
            <person name="Mao Y."/>
            <person name="Jiang J."/>
            <person name="Zhu Y."/>
            <person name="Lei J."/>
            <person name="Kang H."/>
            <person name="Chen S."/>
            <person name="He X."/>
            <person name="Wang R."/>
            <person name="Wang Y."/>
            <person name="Chen J."/>
            <person name="Wang L."/>
            <person name="Yu S."/>
            <person name="Wang B."/>
            <person name="Wei J."/>
            <person name="Song S."/>
            <person name="Lu X."/>
            <person name="Gao Z."/>
            <person name="Gu W."/>
            <person name="Deng X."/>
            <person name="Ma D."/>
            <person name="Wang S."/>
            <person name="Liang W."/>
            <person name="Fang L."/>
            <person name="Cai C."/>
            <person name="Zhu X."/>
            <person name="Zhou B."/>
            <person name="Zhang Y."/>
            <person name="Chen Z."/>
            <person name="Xu S."/>
            <person name="Zhu R."/>
            <person name="Wang S."/>
            <person name="Zhang T."/>
            <person name="Zhao G."/>
        </authorList>
    </citation>
    <scope>NUCLEOTIDE SEQUENCE [LARGE SCALE GENOMIC DNA]</scope>
    <source>
        <strain evidence="3">cv. Xinhai21</strain>
        <tissue evidence="2">Leaf</tissue>
    </source>
</reference>
<feature type="region of interest" description="Disordered" evidence="1">
    <location>
        <begin position="22"/>
        <end position="56"/>
    </location>
</feature>
<evidence type="ECO:0000313" key="3">
    <source>
        <dbReference type="Proteomes" id="UP000239757"/>
    </source>
</evidence>
<evidence type="ECO:0000256" key="1">
    <source>
        <dbReference type="SAM" id="MobiDB-lite"/>
    </source>
</evidence>
<dbReference type="Proteomes" id="UP000239757">
    <property type="component" value="Unassembled WGS sequence"/>
</dbReference>
<organism evidence="2 3">
    <name type="scientific">Gossypium barbadense</name>
    <name type="common">Sea Island cotton</name>
    <name type="synonym">Hibiscus barbadensis</name>
    <dbReference type="NCBI Taxonomy" id="3634"/>
    <lineage>
        <taxon>Eukaryota</taxon>
        <taxon>Viridiplantae</taxon>
        <taxon>Streptophyta</taxon>
        <taxon>Embryophyta</taxon>
        <taxon>Tracheophyta</taxon>
        <taxon>Spermatophyta</taxon>
        <taxon>Magnoliopsida</taxon>
        <taxon>eudicotyledons</taxon>
        <taxon>Gunneridae</taxon>
        <taxon>Pentapetalae</taxon>
        <taxon>rosids</taxon>
        <taxon>malvids</taxon>
        <taxon>Malvales</taxon>
        <taxon>Malvaceae</taxon>
        <taxon>Malvoideae</taxon>
        <taxon>Gossypium</taxon>
    </lineage>
</organism>
<sequence length="137" mass="16149">MASKLEVVETLRVGVASLKIQSQTNQPSASNTIDPRDKGRQKTDQSNREQQCDNWLSDDYDGAQPWWKRNPVHRPYTKIEFLKFDGGDPCRWILKEKKYFRYYQILKELKVDIVMIYLKGDALDLFSWLNSEQGILY</sequence>
<protein>
    <submittedName>
        <fullName evidence="2">Uncharacterized protein</fullName>
    </submittedName>
</protein>
<name>A0A2P5Y2J5_GOSBA</name>
<feature type="compositionally biased region" description="Basic and acidic residues" evidence="1">
    <location>
        <begin position="34"/>
        <end position="51"/>
    </location>
</feature>
<dbReference type="AlphaFoldDB" id="A0A2P5Y2J5"/>
<accession>A0A2P5Y2J5</accession>
<evidence type="ECO:0000313" key="2">
    <source>
        <dbReference type="EMBL" id="PPS09824.1"/>
    </source>
</evidence>
<dbReference type="EMBL" id="KZ663816">
    <property type="protein sequence ID" value="PPS09824.1"/>
    <property type="molecule type" value="Genomic_DNA"/>
</dbReference>
<gene>
    <name evidence="2" type="ORF">GOBAR_AA10823</name>
</gene>
<feature type="compositionally biased region" description="Polar residues" evidence="1">
    <location>
        <begin position="22"/>
        <end position="33"/>
    </location>
</feature>
<dbReference type="OrthoDB" id="1745472at2759"/>